<evidence type="ECO:0000313" key="1">
    <source>
        <dbReference type="EMBL" id="GAA4937641.1"/>
    </source>
</evidence>
<gene>
    <name evidence="1" type="ORF">GCM10025791_14220</name>
</gene>
<protein>
    <submittedName>
        <fullName evidence="1">Uncharacterized protein</fullName>
    </submittedName>
</protein>
<dbReference type="EMBL" id="BAABLX010000009">
    <property type="protein sequence ID" value="GAA4937641.1"/>
    <property type="molecule type" value="Genomic_DNA"/>
</dbReference>
<reference evidence="2" key="1">
    <citation type="journal article" date="2019" name="Int. J. Syst. Evol. Microbiol.">
        <title>The Global Catalogue of Microorganisms (GCM) 10K type strain sequencing project: providing services to taxonomists for standard genome sequencing and annotation.</title>
        <authorList>
            <consortium name="The Broad Institute Genomics Platform"/>
            <consortium name="The Broad Institute Genome Sequencing Center for Infectious Disease"/>
            <person name="Wu L."/>
            <person name="Ma J."/>
        </authorList>
    </citation>
    <scope>NUCLEOTIDE SEQUENCE [LARGE SCALE GENOMIC DNA]</scope>
    <source>
        <strain evidence="2">JCM 19134</strain>
    </source>
</reference>
<sequence>MTSYNDSTSRDLTEWQVWRRDANGNQLMITTLHRETAEQLAADFSQRCYPQHYWCSAAEDDMWLN</sequence>
<dbReference type="Proteomes" id="UP001409585">
    <property type="component" value="Unassembled WGS sequence"/>
</dbReference>
<proteinExistence type="predicted"/>
<organism evidence="1 2">
    <name type="scientific">Halioxenophilus aromaticivorans</name>
    <dbReference type="NCBI Taxonomy" id="1306992"/>
    <lineage>
        <taxon>Bacteria</taxon>
        <taxon>Pseudomonadati</taxon>
        <taxon>Pseudomonadota</taxon>
        <taxon>Gammaproteobacteria</taxon>
        <taxon>Alteromonadales</taxon>
        <taxon>Alteromonadaceae</taxon>
        <taxon>Halioxenophilus</taxon>
    </lineage>
</organism>
<accession>A0AAV3U098</accession>
<dbReference type="RefSeq" id="WP_345419300.1">
    <property type="nucleotide sequence ID" value="NZ_AP031496.1"/>
</dbReference>
<evidence type="ECO:0000313" key="2">
    <source>
        <dbReference type="Proteomes" id="UP001409585"/>
    </source>
</evidence>
<comment type="caution">
    <text evidence="1">The sequence shown here is derived from an EMBL/GenBank/DDBJ whole genome shotgun (WGS) entry which is preliminary data.</text>
</comment>
<keyword evidence="2" id="KW-1185">Reference proteome</keyword>
<dbReference type="AlphaFoldDB" id="A0AAV3U098"/>
<name>A0AAV3U098_9ALTE</name>